<feature type="region of interest" description="Disordered" evidence="6">
    <location>
        <begin position="140"/>
        <end position="193"/>
    </location>
</feature>
<dbReference type="InterPro" id="IPR000727">
    <property type="entry name" value="T_SNARE_dom"/>
</dbReference>
<keyword evidence="2" id="KW-0813">Transport</keyword>
<sequence>MARRDVVYSVNPNKPAFSMLDDDDIASEFLNTSSATYLAADKLPPGPEQQAANEAEMRRQELLKQMRQVEQRTLESSKRSIGMLHESEKVGIETAEELVKQREQLMNTERRIDDINNTLKDTQKNINSIKSVFSSLKNWWSTPKQTNDDGKATSPTSPNAENPPAVTANPNLGPAYERSQMSVSTLKPSTHPAMRLKGLEEEEEVEPDYRDFRANVTRVNKELDSDLDVMSAGLSRLKGLAIGLGTEIEDQNVIVDRITGKANNADITVGAQNAQIKKILKK</sequence>
<reference evidence="8 9" key="2">
    <citation type="submission" date="2019-01" db="EMBL/GenBank/DDBJ databases">
        <title>The decoding of complex shrimp genome reveals the adaptation for benthos swimmer, frequently molting mechanism and breeding impact on genome.</title>
        <authorList>
            <person name="Sun Y."/>
            <person name="Gao Y."/>
            <person name="Yu Y."/>
        </authorList>
    </citation>
    <scope>NUCLEOTIDE SEQUENCE [LARGE SCALE GENOMIC DNA]</scope>
    <source>
        <tissue evidence="8">Muscle</tissue>
    </source>
</reference>
<dbReference type="GO" id="GO:0098793">
    <property type="term" value="C:presynapse"/>
    <property type="evidence" value="ECO:0007669"/>
    <property type="project" value="GOC"/>
</dbReference>
<dbReference type="GO" id="GO:0019905">
    <property type="term" value="F:syntaxin binding"/>
    <property type="evidence" value="ECO:0007669"/>
    <property type="project" value="TreeGrafter"/>
</dbReference>
<dbReference type="PANTHER" id="PTHR19305:SF9">
    <property type="entry name" value="SYNAPTOSOMAL-ASSOCIATED PROTEIN 29"/>
    <property type="match status" value="1"/>
</dbReference>
<dbReference type="PANTHER" id="PTHR19305">
    <property type="entry name" value="SYNAPTOSOMAL ASSOCIATED PROTEIN"/>
    <property type="match status" value="1"/>
</dbReference>
<dbReference type="CDD" id="cd15856">
    <property type="entry name" value="SNARE_SNAP29C"/>
    <property type="match status" value="1"/>
</dbReference>
<dbReference type="PROSITE" id="PS50192">
    <property type="entry name" value="T_SNARE"/>
    <property type="match status" value="2"/>
</dbReference>
<evidence type="ECO:0000256" key="2">
    <source>
        <dbReference type="ARBA" id="ARBA00022448"/>
    </source>
</evidence>
<dbReference type="GO" id="GO:0005886">
    <property type="term" value="C:plasma membrane"/>
    <property type="evidence" value="ECO:0007669"/>
    <property type="project" value="TreeGrafter"/>
</dbReference>
<feature type="coiled-coil region" evidence="5">
    <location>
        <begin position="98"/>
        <end position="132"/>
    </location>
</feature>
<dbReference type="GO" id="GO:0031629">
    <property type="term" value="P:synaptic vesicle fusion to presynaptic active zone membrane"/>
    <property type="evidence" value="ECO:0007669"/>
    <property type="project" value="TreeGrafter"/>
</dbReference>
<dbReference type="SUPFAM" id="SSF58038">
    <property type="entry name" value="SNARE fusion complex"/>
    <property type="match status" value="2"/>
</dbReference>
<dbReference type="CDD" id="cd15887">
    <property type="entry name" value="SNARE_SNAP29N"/>
    <property type="match status" value="1"/>
</dbReference>
<reference evidence="8 9" key="1">
    <citation type="submission" date="2018-04" db="EMBL/GenBank/DDBJ databases">
        <authorList>
            <person name="Zhang X."/>
            <person name="Yuan J."/>
            <person name="Li F."/>
            <person name="Xiang J."/>
        </authorList>
    </citation>
    <scope>NUCLEOTIDE SEQUENCE [LARGE SCALE GENOMIC DNA]</scope>
    <source>
        <tissue evidence="8">Muscle</tissue>
    </source>
</reference>
<dbReference type="GO" id="GO:0015031">
    <property type="term" value="P:protein transport"/>
    <property type="evidence" value="ECO:0007669"/>
    <property type="project" value="UniProtKB-KW"/>
</dbReference>
<proteinExistence type="inferred from homology"/>
<name>A0A3R7LWE7_PENVA</name>
<evidence type="ECO:0000256" key="1">
    <source>
        <dbReference type="ARBA" id="ARBA00009480"/>
    </source>
</evidence>
<dbReference type="SMART" id="SM00397">
    <property type="entry name" value="t_SNARE"/>
    <property type="match status" value="2"/>
</dbReference>
<evidence type="ECO:0000259" key="7">
    <source>
        <dbReference type="PROSITE" id="PS50192"/>
    </source>
</evidence>
<dbReference type="EMBL" id="QCYY01003162">
    <property type="protein sequence ID" value="ROT64960.1"/>
    <property type="molecule type" value="Genomic_DNA"/>
</dbReference>
<evidence type="ECO:0000256" key="6">
    <source>
        <dbReference type="SAM" id="MobiDB-lite"/>
    </source>
</evidence>
<feature type="domain" description="T-SNARE coiled-coil homology" evidence="7">
    <location>
        <begin position="217"/>
        <end position="279"/>
    </location>
</feature>
<comment type="similarity">
    <text evidence="1">Belongs to the SNAP-25 family.</text>
</comment>
<dbReference type="FunFam" id="1.20.5.110:FF:000041">
    <property type="entry name" value="Synaptosomal-associated protein 29"/>
    <property type="match status" value="1"/>
</dbReference>
<dbReference type="GO" id="GO:0031201">
    <property type="term" value="C:SNARE complex"/>
    <property type="evidence" value="ECO:0007669"/>
    <property type="project" value="TreeGrafter"/>
</dbReference>
<gene>
    <name evidence="8" type="ORF">C7M84_017096</name>
</gene>
<accession>A0A3R7LWE7</accession>
<evidence type="ECO:0000313" key="9">
    <source>
        <dbReference type="Proteomes" id="UP000283509"/>
    </source>
</evidence>
<dbReference type="AlphaFoldDB" id="A0A3R7LWE7"/>
<keyword evidence="3" id="KW-0653">Protein transport</keyword>
<dbReference type="GO" id="GO:0016082">
    <property type="term" value="P:synaptic vesicle priming"/>
    <property type="evidence" value="ECO:0007669"/>
    <property type="project" value="TreeGrafter"/>
</dbReference>
<evidence type="ECO:0000256" key="3">
    <source>
        <dbReference type="ARBA" id="ARBA00022927"/>
    </source>
</evidence>
<comment type="caution">
    <text evidence="8">The sequence shown here is derived from an EMBL/GenBank/DDBJ whole genome shotgun (WGS) entry which is preliminary data.</text>
</comment>
<feature type="domain" description="T-SNARE coiled-coil homology" evidence="7">
    <location>
        <begin position="67"/>
        <end position="129"/>
    </location>
</feature>
<evidence type="ECO:0000256" key="5">
    <source>
        <dbReference type="SAM" id="Coils"/>
    </source>
</evidence>
<dbReference type="OrthoDB" id="18679at2759"/>
<dbReference type="Proteomes" id="UP000283509">
    <property type="component" value="Unassembled WGS sequence"/>
</dbReference>
<dbReference type="Pfam" id="PF12352">
    <property type="entry name" value="V-SNARE_C"/>
    <property type="match status" value="1"/>
</dbReference>
<protein>
    <submittedName>
        <fullName evidence="8">Putative synaptosomal-associated protein 29</fullName>
    </submittedName>
</protein>
<dbReference type="STRING" id="6689.A0A3R7LWE7"/>
<keyword evidence="4 5" id="KW-0175">Coiled coil</keyword>
<organism evidence="8 9">
    <name type="scientific">Penaeus vannamei</name>
    <name type="common">Whiteleg shrimp</name>
    <name type="synonym">Litopenaeus vannamei</name>
    <dbReference type="NCBI Taxonomy" id="6689"/>
    <lineage>
        <taxon>Eukaryota</taxon>
        <taxon>Metazoa</taxon>
        <taxon>Ecdysozoa</taxon>
        <taxon>Arthropoda</taxon>
        <taxon>Crustacea</taxon>
        <taxon>Multicrustacea</taxon>
        <taxon>Malacostraca</taxon>
        <taxon>Eumalacostraca</taxon>
        <taxon>Eucarida</taxon>
        <taxon>Decapoda</taxon>
        <taxon>Dendrobranchiata</taxon>
        <taxon>Penaeoidea</taxon>
        <taxon>Penaeidae</taxon>
        <taxon>Penaeus</taxon>
    </lineage>
</organism>
<dbReference type="GO" id="GO:0005484">
    <property type="term" value="F:SNAP receptor activity"/>
    <property type="evidence" value="ECO:0007669"/>
    <property type="project" value="TreeGrafter"/>
</dbReference>
<feature type="compositionally biased region" description="Polar residues" evidence="6">
    <location>
        <begin position="179"/>
        <end position="188"/>
    </location>
</feature>
<keyword evidence="9" id="KW-1185">Reference proteome</keyword>
<dbReference type="Gene3D" id="1.20.5.110">
    <property type="match status" value="2"/>
</dbReference>
<evidence type="ECO:0000313" key="8">
    <source>
        <dbReference type="EMBL" id="ROT64960.1"/>
    </source>
</evidence>
<evidence type="ECO:0000256" key="4">
    <source>
        <dbReference type="ARBA" id="ARBA00023054"/>
    </source>
</evidence>